<keyword evidence="9" id="KW-0560">Oxidoreductase</keyword>
<organism evidence="14 15">
    <name type="scientific">Phomopsis amygdali</name>
    <name type="common">Fusicoccum amygdali</name>
    <dbReference type="NCBI Taxonomy" id="1214568"/>
    <lineage>
        <taxon>Eukaryota</taxon>
        <taxon>Fungi</taxon>
        <taxon>Dikarya</taxon>
        <taxon>Ascomycota</taxon>
        <taxon>Pezizomycotina</taxon>
        <taxon>Sordariomycetes</taxon>
        <taxon>Sordariomycetidae</taxon>
        <taxon>Diaporthales</taxon>
        <taxon>Diaporthaceae</taxon>
        <taxon>Diaporthe</taxon>
    </lineage>
</organism>
<sequence length="830" mass="93656">MQVFRSLRTARLNSHSFTPFIMISNRSFSVILFAFISAVVLLITARRLDQWDSNGGHYHTGELSPHVAVGTNVTATAPLESTDAIPTSAPASNQGQNQAFAANHGLQSLRPDRDPICDGFPDTSGILLIMKTGATESFDKLPTQLITILRCLPDFLLFSDLDQHIAGYHVRDSLETVLSTAKDDNADFDLYRQQKDCVIDQEMCAKNLEGAQGAGWNLDKYKNIHMAEKAHRLRPGYDWYFFVDADTYVSWPNLVQMLRKLDPTKPRYLGSPTLIRGYPFAHGGSGYVLSGAAMKEFAGQNPGIANKYDAQIKDVCCGDYMFAISLNDTIGLMVESLWPLINGEKPSTFPFGSRHWCNPIATMHHMSSEEVSAFWEFERQRYTRTEEPLLLKEVYYEYFEPKLVPVREDWDNQSDNLYYIDLDSPDHTWEDWRITRAPREEDKSELEKLAHLSADDCARACDEHNDCMQYSYKNDCCGMKGSFQLGKPVKRPQEEKERMTSGWAVAKIERWIEQQGDCEEVSWPEVKPQDLDSPQRPLHGDEAVSVDKFPNLKLNDGHEIPTVAYGLGTKNYKNGDDFDQSIVDNFSAYNNEEELGAAIKSSGIAREKLFITTKATVKADKPIEENFSASLKKLGLDYVDLYLIHSPFFAEGDPKVHQAKWAEVEAIQASGRAKSVGVSNYIQEDLDAVLETAKVKPAINQIEFHPYLQHITDGGKEKLLDYHREKGIAVSGYAGLTAITKAAPGPVDGAYARLAKKYNVTEGDVALRWTLDQGVVAITTSSREERLKEYVDKLPSFKLTSKEVKEISDTGLKKHFRGFWKNQYDDDDWR</sequence>
<evidence type="ECO:0000256" key="3">
    <source>
        <dbReference type="ARBA" id="ARBA00022676"/>
    </source>
</evidence>
<evidence type="ECO:0000259" key="13">
    <source>
        <dbReference type="Pfam" id="PF02434"/>
    </source>
</evidence>
<dbReference type="GO" id="GO:0016757">
    <property type="term" value="F:glycosyltransferase activity"/>
    <property type="evidence" value="ECO:0007669"/>
    <property type="project" value="UniProtKB-KW"/>
</dbReference>
<feature type="transmembrane region" description="Helical" evidence="11">
    <location>
        <begin position="20"/>
        <end position="43"/>
    </location>
</feature>
<comment type="subcellular location">
    <subcellularLocation>
        <location evidence="1">Membrane</location>
        <topology evidence="1">Single-pass type II membrane protein</topology>
    </subcellularLocation>
</comment>
<dbReference type="PANTHER" id="PTHR43827">
    <property type="entry name" value="2,5-DIKETO-D-GLUCONIC ACID REDUCTASE"/>
    <property type="match status" value="1"/>
</dbReference>
<dbReference type="AlphaFoldDB" id="A0AAD9SIS1"/>
<gene>
    <name evidence="14" type="ORF">N8I77_006220</name>
</gene>
<dbReference type="InterPro" id="IPR036812">
    <property type="entry name" value="NAD(P)_OxRdtase_dom_sf"/>
</dbReference>
<keyword evidence="7" id="KW-0735">Signal-anchor</keyword>
<keyword evidence="5 11" id="KW-0812">Transmembrane</keyword>
<reference evidence="14" key="1">
    <citation type="submission" date="2023-06" db="EMBL/GenBank/DDBJ databases">
        <authorList>
            <person name="Noh H."/>
        </authorList>
    </citation>
    <scope>NUCLEOTIDE SEQUENCE</scope>
    <source>
        <strain evidence="14">DUCC20226</strain>
    </source>
</reference>
<evidence type="ECO:0000256" key="1">
    <source>
        <dbReference type="ARBA" id="ARBA00004606"/>
    </source>
</evidence>
<evidence type="ECO:0000256" key="2">
    <source>
        <dbReference type="ARBA" id="ARBA00007905"/>
    </source>
</evidence>
<dbReference type="InterPro" id="IPR018170">
    <property type="entry name" value="Aldo/ket_reductase_CS"/>
</dbReference>
<dbReference type="PRINTS" id="PR00069">
    <property type="entry name" value="ALDKETRDTASE"/>
</dbReference>
<evidence type="ECO:0000256" key="6">
    <source>
        <dbReference type="ARBA" id="ARBA00022857"/>
    </source>
</evidence>
<dbReference type="InterPro" id="IPR003378">
    <property type="entry name" value="Fringe-like_glycosylTrfase"/>
</dbReference>
<dbReference type="FunFam" id="3.90.550.50:FF:000039">
    <property type="entry name" value="WGS project CABT00000000 data, contig 2.9"/>
    <property type="match status" value="1"/>
</dbReference>
<evidence type="ECO:0000256" key="9">
    <source>
        <dbReference type="ARBA" id="ARBA00023002"/>
    </source>
</evidence>
<accession>A0AAD9SIS1</accession>
<dbReference type="InterPro" id="IPR020471">
    <property type="entry name" value="AKR"/>
</dbReference>
<proteinExistence type="inferred from homology"/>
<keyword evidence="8 11" id="KW-1133">Transmembrane helix</keyword>
<evidence type="ECO:0000313" key="15">
    <source>
        <dbReference type="Proteomes" id="UP001265746"/>
    </source>
</evidence>
<dbReference type="PANTHER" id="PTHR43827:SF3">
    <property type="entry name" value="NADP-DEPENDENT OXIDOREDUCTASE DOMAIN-CONTAINING PROTEIN"/>
    <property type="match status" value="1"/>
</dbReference>
<dbReference type="GO" id="GO:0016652">
    <property type="term" value="F:oxidoreductase activity, acting on NAD(P)H as acceptor"/>
    <property type="evidence" value="ECO:0007669"/>
    <property type="project" value="InterPro"/>
</dbReference>
<dbReference type="Pfam" id="PF00248">
    <property type="entry name" value="Aldo_ket_red"/>
    <property type="match status" value="1"/>
</dbReference>
<evidence type="ECO:0000256" key="4">
    <source>
        <dbReference type="ARBA" id="ARBA00022679"/>
    </source>
</evidence>
<keyword evidence="15" id="KW-1185">Reference proteome</keyword>
<dbReference type="CDD" id="cd19120">
    <property type="entry name" value="AKR_AKR3C2-3"/>
    <property type="match status" value="1"/>
</dbReference>
<evidence type="ECO:0000256" key="7">
    <source>
        <dbReference type="ARBA" id="ARBA00022968"/>
    </source>
</evidence>
<evidence type="ECO:0000256" key="10">
    <source>
        <dbReference type="ARBA" id="ARBA00023136"/>
    </source>
</evidence>
<dbReference type="InterPro" id="IPR044494">
    <property type="entry name" value="AKR3C2/3"/>
</dbReference>
<evidence type="ECO:0000256" key="8">
    <source>
        <dbReference type="ARBA" id="ARBA00022989"/>
    </source>
</evidence>
<dbReference type="Pfam" id="PF02434">
    <property type="entry name" value="Fringe"/>
    <property type="match status" value="1"/>
</dbReference>
<dbReference type="Gene3D" id="3.90.550.50">
    <property type="match status" value="1"/>
</dbReference>
<keyword evidence="6" id="KW-0521">NADP</keyword>
<evidence type="ECO:0000256" key="11">
    <source>
        <dbReference type="SAM" id="Phobius"/>
    </source>
</evidence>
<evidence type="ECO:0000313" key="14">
    <source>
        <dbReference type="EMBL" id="KAK2607556.1"/>
    </source>
</evidence>
<evidence type="ECO:0000256" key="5">
    <source>
        <dbReference type="ARBA" id="ARBA00022692"/>
    </source>
</evidence>
<protein>
    <recommendedName>
        <fullName evidence="16">NADP-dependent oxidoreductase domain-containing protein</fullName>
    </recommendedName>
</protein>
<feature type="domain" description="Fringe-like glycosyltransferase" evidence="13">
    <location>
        <begin position="173"/>
        <end position="297"/>
    </location>
</feature>
<comment type="similarity">
    <text evidence="2">Belongs to the aldo/keto reductase family.</text>
</comment>
<keyword evidence="4" id="KW-0808">Transferase</keyword>
<keyword evidence="10 11" id="KW-0472">Membrane</keyword>
<dbReference type="Proteomes" id="UP001265746">
    <property type="component" value="Unassembled WGS sequence"/>
</dbReference>
<dbReference type="GO" id="GO:0016616">
    <property type="term" value="F:oxidoreductase activity, acting on the CH-OH group of donors, NAD or NADP as acceptor"/>
    <property type="evidence" value="ECO:0007669"/>
    <property type="project" value="UniProtKB-ARBA"/>
</dbReference>
<dbReference type="EMBL" id="JAUJFL010000003">
    <property type="protein sequence ID" value="KAK2607556.1"/>
    <property type="molecule type" value="Genomic_DNA"/>
</dbReference>
<feature type="domain" description="NADP-dependent oxidoreductase" evidence="12">
    <location>
        <begin position="588"/>
        <end position="808"/>
    </location>
</feature>
<dbReference type="InterPro" id="IPR023210">
    <property type="entry name" value="NADP_OxRdtase_dom"/>
</dbReference>
<evidence type="ECO:0000259" key="12">
    <source>
        <dbReference type="Pfam" id="PF00248"/>
    </source>
</evidence>
<dbReference type="SUPFAM" id="SSF51430">
    <property type="entry name" value="NAD(P)-linked oxidoreductase"/>
    <property type="match status" value="1"/>
</dbReference>
<dbReference type="GO" id="GO:0016020">
    <property type="term" value="C:membrane"/>
    <property type="evidence" value="ECO:0007669"/>
    <property type="project" value="UniProtKB-SubCell"/>
</dbReference>
<dbReference type="PROSITE" id="PS00062">
    <property type="entry name" value="ALDOKETO_REDUCTASE_2"/>
    <property type="match status" value="1"/>
</dbReference>
<name>A0AAD9SIS1_PHOAM</name>
<comment type="caution">
    <text evidence="14">The sequence shown here is derived from an EMBL/GenBank/DDBJ whole genome shotgun (WGS) entry which is preliminary data.</text>
</comment>
<keyword evidence="3" id="KW-0328">Glycosyltransferase</keyword>
<evidence type="ECO:0008006" key="16">
    <source>
        <dbReference type="Google" id="ProtNLM"/>
    </source>
</evidence>
<dbReference type="Gene3D" id="3.20.20.100">
    <property type="entry name" value="NADP-dependent oxidoreductase domain"/>
    <property type="match status" value="1"/>
</dbReference>